<evidence type="ECO:0000313" key="2">
    <source>
        <dbReference type="Proteomes" id="UP000728032"/>
    </source>
</evidence>
<dbReference type="Gene3D" id="2.60.40.10">
    <property type="entry name" value="Immunoglobulins"/>
    <property type="match status" value="1"/>
</dbReference>
<dbReference type="PANTHER" id="PTHR21261:SF2">
    <property type="entry name" value="GH04238P-RELATED"/>
    <property type="match status" value="1"/>
</dbReference>
<proteinExistence type="predicted"/>
<dbReference type="SUPFAM" id="SSF48726">
    <property type="entry name" value="Immunoglobulin"/>
    <property type="match status" value="1"/>
</dbReference>
<accession>A0A7R9LLZ1</accession>
<keyword evidence="2" id="KW-1185">Reference proteome</keyword>
<dbReference type="InterPro" id="IPR036179">
    <property type="entry name" value="Ig-like_dom_sf"/>
</dbReference>
<dbReference type="AlphaFoldDB" id="A0A7R9LLZ1"/>
<sequence>MYSLLTLKLSKFVAKKYSQILALSVITLLLADICSALLKIKEMSVPRLVENGTEDSVVLDCVYSLDTIDDRNLVVKWFFNDDPEPIYQFIAEFGLRHASSRLQGRINLNYTVNNDPLIKYRALNLLRPTVDLSGRYQCHVQSLQSQDSKEGSMIIYATPKDIEFSYKAVTRKEFSAALRKHKTVHTATDITSDSYSNDEQHYSSSASELLCKVSEVYPIPELTIYRVAQDGSSPRSLDIYRPVQSNQQTMSGAWNSSVSVYINDRDLIEKYGNEASIFECLVVFNEINHEMRKRIQYFPVNEELRNVSAESKVQFVFTIVSTIIYIYHCFRLNMNKLFC</sequence>
<protein>
    <recommendedName>
        <fullName evidence="3">Ig-like domain-containing protein</fullName>
    </recommendedName>
</protein>
<evidence type="ECO:0000313" key="1">
    <source>
        <dbReference type="EMBL" id="CAD7644048.1"/>
    </source>
</evidence>
<reference evidence="1" key="1">
    <citation type="submission" date="2020-11" db="EMBL/GenBank/DDBJ databases">
        <authorList>
            <person name="Tran Van P."/>
        </authorList>
    </citation>
    <scope>NUCLEOTIDE SEQUENCE</scope>
</reference>
<dbReference type="OrthoDB" id="6478865at2759"/>
<dbReference type="EMBL" id="CAJPVJ010001542">
    <property type="protein sequence ID" value="CAG2164911.1"/>
    <property type="molecule type" value="Genomic_DNA"/>
</dbReference>
<dbReference type="InterPro" id="IPR013783">
    <property type="entry name" value="Ig-like_fold"/>
</dbReference>
<dbReference type="Proteomes" id="UP000728032">
    <property type="component" value="Unassembled WGS sequence"/>
</dbReference>
<evidence type="ECO:0008006" key="3">
    <source>
        <dbReference type="Google" id="ProtNLM"/>
    </source>
</evidence>
<organism evidence="1">
    <name type="scientific">Oppiella nova</name>
    <dbReference type="NCBI Taxonomy" id="334625"/>
    <lineage>
        <taxon>Eukaryota</taxon>
        <taxon>Metazoa</taxon>
        <taxon>Ecdysozoa</taxon>
        <taxon>Arthropoda</taxon>
        <taxon>Chelicerata</taxon>
        <taxon>Arachnida</taxon>
        <taxon>Acari</taxon>
        <taxon>Acariformes</taxon>
        <taxon>Sarcoptiformes</taxon>
        <taxon>Oribatida</taxon>
        <taxon>Brachypylina</taxon>
        <taxon>Oppioidea</taxon>
        <taxon>Oppiidae</taxon>
        <taxon>Oppiella</taxon>
    </lineage>
</organism>
<gene>
    <name evidence="1" type="ORF">ONB1V03_LOCUS4458</name>
</gene>
<dbReference type="EMBL" id="OC916367">
    <property type="protein sequence ID" value="CAD7644048.1"/>
    <property type="molecule type" value="Genomic_DNA"/>
</dbReference>
<name>A0A7R9LLZ1_9ACAR</name>
<dbReference type="PANTHER" id="PTHR21261">
    <property type="entry name" value="BEAT PROTEIN"/>
    <property type="match status" value="1"/>
</dbReference>